<dbReference type="SUPFAM" id="SSF81345">
    <property type="entry name" value="ABC transporter involved in vitamin B12 uptake, BtuC"/>
    <property type="match status" value="1"/>
</dbReference>
<feature type="transmembrane region" description="Helical" evidence="7">
    <location>
        <begin position="180"/>
        <end position="200"/>
    </location>
</feature>
<comment type="similarity">
    <text evidence="2 6">Belongs to the ABC-3 integral membrane protein family.</text>
</comment>
<evidence type="ECO:0000256" key="5">
    <source>
        <dbReference type="ARBA" id="ARBA00023136"/>
    </source>
</evidence>
<feature type="transmembrane region" description="Helical" evidence="7">
    <location>
        <begin position="233"/>
        <end position="251"/>
    </location>
</feature>
<comment type="subcellular location">
    <subcellularLocation>
        <location evidence="6">Cell membrane</location>
        <topology evidence="6">Multi-pass membrane protein</topology>
    </subcellularLocation>
    <subcellularLocation>
        <location evidence="1">Membrane</location>
        <topology evidence="1">Multi-pass membrane protein</topology>
    </subcellularLocation>
</comment>
<dbReference type="GO" id="GO:0010043">
    <property type="term" value="P:response to zinc ion"/>
    <property type="evidence" value="ECO:0007669"/>
    <property type="project" value="TreeGrafter"/>
</dbReference>
<dbReference type="PANTHER" id="PTHR30477:SF0">
    <property type="entry name" value="METAL TRANSPORT SYSTEM MEMBRANE PROTEIN TM_0125-RELATED"/>
    <property type="match status" value="1"/>
</dbReference>
<dbReference type="Proteomes" id="UP000034603">
    <property type="component" value="Unassembled WGS sequence"/>
</dbReference>
<dbReference type="Pfam" id="PF00950">
    <property type="entry name" value="ABC-3"/>
    <property type="match status" value="1"/>
</dbReference>
<dbReference type="PANTHER" id="PTHR30477">
    <property type="entry name" value="ABC-TRANSPORTER METAL-BINDING PROTEIN"/>
    <property type="match status" value="1"/>
</dbReference>
<comment type="caution">
    <text evidence="8">The sequence shown here is derived from an EMBL/GenBank/DDBJ whole genome shotgun (WGS) entry which is preliminary data.</text>
</comment>
<keyword evidence="3 6" id="KW-0812">Transmembrane</keyword>
<proteinExistence type="inferred from homology"/>
<dbReference type="GO" id="GO:0055085">
    <property type="term" value="P:transmembrane transport"/>
    <property type="evidence" value="ECO:0007669"/>
    <property type="project" value="InterPro"/>
</dbReference>
<evidence type="ECO:0000313" key="8">
    <source>
        <dbReference type="EMBL" id="KKQ44129.1"/>
    </source>
</evidence>
<evidence type="ECO:0000256" key="2">
    <source>
        <dbReference type="ARBA" id="ARBA00008034"/>
    </source>
</evidence>
<keyword evidence="4 7" id="KW-1133">Transmembrane helix</keyword>
<dbReference type="Gene3D" id="1.10.3470.10">
    <property type="entry name" value="ABC transporter involved in vitamin B12 uptake, BtuC"/>
    <property type="match status" value="1"/>
</dbReference>
<organism evidence="8 9">
    <name type="scientific">Candidatus Woesebacteria bacterium GW2011_GWA1_37_8</name>
    <dbReference type="NCBI Taxonomy" id="1618546"/>
    <lineage>
        <taxon>Bacteria</taxon>
        <taxon>Candidatus Woeseibacteriota</taxon>
    </lineage>
</organism>
<accession>A0A0G0K4Y2</accession>
<protein>
    <submittedName>
        <fullName evidence="8">ABC-3 protein</fullName>
    </submittedName>
</protein>
<dbReference type="AlphaFoldDB" id="A0A0G0K4Y2"/>
<evidence type="ECO:0000256" key="6">
    <source>
        <dbReference type="RuleBase" id="RU003943"/>
    </source>
</evidence>
<sequence length="255" mass="27015">MENLLFLTIVGGFVAAASAYVGSIMVLKRMSLVGDALSHVALPGIAIALSLNISPILGAFTALTLAVLGIWYLEKNSDNYPEALVGIFFTASLAIGVLITDELDLLEALFGDIEKIGYAEGLVTIIISIIVSFVIYKIINKLIIGVISEELSKAQKININIVNLIYLLAVGVIASLGIKFVGTLLTGALVIIPAVAAKNISRSMKSYFLTSVTFGILSAIIGIPLAYVLSLPVGPIVVITCVIIFIITYLFKKPS</sequence>
<reference evidence="8 9" key="1">
    <citation type="journal article" date="2015" name="Nature">
        <title>rRNA introns, odd ribosomes, and small enigmatic genomes across a large radiation of phyla.</title>
        <authorList>
            <person name="Brown C.T."/>
            <person name="Hug L.A."/>
            <person name="Thomas B.C."/>
            <person name="Sharon I."/>
            <person name="Castelle C.J."/>
            <person name="Singh A."/>
            <person name="Wilkins M.J."/>
            <person name="Williams K.H."/>
            <person name="Banfield J.F."/>
        </authorList>
    </citation>
    <scope>NUCLEOTIDE SEQUENCE [LARGE SCALE GENOMIC DNA]</scope>
</reference>
<dbReference type="EMBL" id="LBTR01000032">
    <property type="protein sequence ID" value="KKQ44129.1"/>
    <property type="molecule type" value="Genomic_DNA"/>
</dbReference>
<evidence type="ECO:0000256" key="1">
    <source>
        <dbReference type="ARBA" id="ARBA00004141"/>
    </source>
</evidence>
<gene>
    <name evidence="8" type="ORF">US62_C0032G0013</name>
</gene>
<evidence type="ECO:0000256" key="4">
    <source>
        <dbReference type="ARBA" id="ARBA00022989"/>
    </source>
</evidence>
<evidence type="ECO:0000256" key="7">
    <source>
        <dbReference type="SAM" id="Phobius"/>
    </source>
</evidence>
<feature type="transmembrane region" description="Helical" evidence="7">
    <location>
        <begin position="83"/>
        <end position="100"/>
    </location>
</feature>
<feature type="transmembrane region" description="Helical" evidence="7">
    <location>
        <begin position="157"/>
        <end position="174"/>
    </location>
</feature>
<name>A0A0G0K4Y2_9BACT</name>
<evidence type="ECO:0000313" key="9">
    <source>
        <dbReference type="Proteomes" id="UP000034603"/>
    </source>
</evidence>
<feature type="transmembrane region" description="Helical" evidence="7">
    <location>
        <begin position="116"/>
        <end position="136"/>
    </location>
</feature>
<feature type="transmembrane region" description="Helical" evidence="7">
    <location>
        <begin position="207"/>
        <end position="227"/>
    </location>
</feature>
<keyword evidence="6" id="KW-0813">Transport</keyword>
<keyword evidence="5 7" id="KW-0472">Membrane</keyword>
<dbReference type="InterPro" id="IPR001626">
    <property type="entry name" value="ABC_TroCD"/>
</dbReference>
<feature type="transmembrane region" description="Helical" evidence="7">
    <location>
        <begin position="43"/>
        <end position="71"/>
    </location>
</feature>
<evidence type="ECO:0000256" key="3">
    <source>
        <dbReference type="ARBA" id="ARBA00022692"/>
    </source>
</evidence>
<dbReference type="GO" id="GO:0043190">
    <property type="term" value="C:ATP-binding cassette (ABC) transporter complex"/>
    <property type="evidence" value="ECO:0007669"/>
    <property type="project" value="InterPro"/>
</dbReference>
<dbReference type="InterPro" id="IPR037294">
    <property type="entry name" value="ABC_BtuC-like"/>
</dbReference>